<accession>A0A1M2VZN3</accession>
<keyword evidence="3" id="KW-1185">Reference proteome</keyword>
<proteinExistence type="predicted"/>
<comment type="caution">
    <text evidence="2">The sequence shown here is derived from an EMBL/GenBank/DDBJ whole genome shotgun (WGS) entry which is preliminary data.</text>
</comment>
<gene>
    <name evidence="2" type="ORF">TRAPUB_10392</name>
</gene>
<dbReference type="EMBL" id="MNAD01000433">
    <property type="protein sequence ID" value="OJT13065.1"/>
    <property type="molecule type" value="Genomic_DNA"/>
</dbReference>
<evidence type="ECO:0000256" key="1">
    <source>
        <dbReference type="SAM" id="MobiDB-lite"/>
    </source>
</evidence>
<organism evidence="2 3">
    <name type="scientific">Trametes pubescens</name>
    <name type="common">White-rot fungus</name>
    <dbReference type="NCBI Taxonomy" id="154538"/>
    <lineage>
        <taxon>Eukaryota</taxon>
        <taxon>Fungi</taxon>
        <taxon>Dikarya</taxon>
        <taxon>Basidiomycota</taxon>
        <taxon>Agaricomycotina</taxon>
        <taxon>Agaricomycetes</taxon>
        <taxon>Polyporales</taxon>
        <taxon>Polyporaceae</taxon>
        <taxon>Trametes</taxon>
    </lineage>
</organism>
<evidence type="ECO:0000313" key="2">
    <source>
        <dbReference type="EMBL" id="OJT13065.1"/>
    </source>
</evidence>
<sequence length="76" mass="8798">RVACTDKAKKLCKSKTEKKTTCMAKAERSEISARWRKSEEEEKRLREPVGTKRERERGAERAWVWGRGSEAGSNEE</sequence>
<reference evidence="2 3" key="1">
    <citation type="submission" date="2016-10" db="EMBL/GenBank/DDBJ databases">
        <title>Genome sequence of the basidiomycete white-rot fungus Trametes pubescens.</title>
        <authorList>
            <person name="Makela M.R."/>
            <person name="Granchi Z."/>
            <person name="Peng M."/>
            <person name="De Vries R.P."/>
            <person name="Grigoriev I."/>
            <person name="Riley R."/>
            <person name="Hilden K."/>
        </authorList>
    </citation>
    <scope>NUCLEOTIDE SEQUENCE [LARGE SCALE GENOMIC DNA]</scope>
    <source>
        <strain evidence="2 3">FBCC735</strain>
    </source>
</reference>
<feature type="region of interest" description="Disordered" evidence="1">
    <location>
        <begin position="26"/>
        <end position="76"/>
    </location>
</feature>
<feature type="compositionally biased region" description="Basic and acidic residues" evidence="1">
    <location>
        <begin position="26"/>
        <end position="60"/>
    </location>
</feature>
<name>A0A1M2VZN3_TRAPU</name>
<protein>
    <submittedName>
        <fullName evidence="2">Uncharacterized protein</fullName>
    </submittedName>
</protein>
<feature type="non-terminal residue" evidence="2">
    <location>
        <position position="1"/>
    </location>
</feature>
<evidence type="ECO:0000313" key="3">
    <source>
        <dbReference type="Proteomes" id="UP000184267"/>
    </source>
</evidence>
<dbReference type="AlphaFoldDB" id="A0A1M2VZN3"/>
<dbReference type="Proteomes" id="UP000184267">
    <property type="component" value="Unassembled WGS sequence"/>
</dbReference>